<feature type="region of interest" description="Disordered" evidence="1">
    <location>
        <begin position="28"/>
        <end position="74"/>
    </location>
</feature>
<reference evidence="2" key="1">
    <citation type="submission" date="2021-02" db="EMBL/GenBank/DDBJ databases">
        <title>Comparative genomics reveals that relaxation of natural selection precedes convergent phenotypic evolution of cavefish.</title>
        <authorList>
            <person name="Peng Z."/>
        </authorList>
    </citation>
    <scope>NUCLEOTIDE SEQUENCE</scope>
    <source>
        <tissue evidence="2">Muscle</tissue>
    </source>
</reference>
<accession>A0A9W7T2U2</accession>
<dbReference type="EMBL" id="JAFHDT010000161">
    <property type="protein sequence ID" value="KAI7790333.1"/>
    <property type="molecule type" value="Genomic_DNA"/>
</dbReference>
<gene>
    <name evidence="2" type="ORF">IRJ41_004954</name>
</gene>
<protein>
    <submittedName>
        <fullName evidence="2">Uncharacterized protein</fullName>
    </submittedName>
</protein>
<feature type="compositionally biased region" description="Polar residues" evidence="1">
    <location>
        <begin position="62"/>
        <end position="73"/>
    </location>
</feature>
<evidence type="ECO:0000313" key="2">
    <source>
        <dbReference type="EMBL" id="KAI7790333.1"/>
    </source>
</evidence>
<feature type="region of interest" description="Disordered" evidence="1">
    <location>
        <begin position="166"/>
        <end position="215"/>
    </location>
</feature>
<feature type="compositionally biased region" description="Polar residues" evidence="1">
    <location>
        <begin position="166"/>
        <end position="194"/>
    </location>
</feature>
<evidence type="ECO:0000313" key="3">
    <source>
        <dbReference type="Proteomes" id="UP001059041"/>
    </source>
</evidence>
<keyword evidence="3" id="KW-1185">Reference proteome</keyword>
<dbReference type="Proteomes" id="UP001059041">
    <property type="component" value="Unassembled WGS sequence"/>
</dbReference>
<sequence length="226" mass="24986">MDGILGHRPIVTSLASVINSSVVNGEDIDNDFENTQSNADSEESPDISDSVGLGADGDRSSPNESQLDSSIPSVHQRFWTRSSARSTSRRGELTPFFDARLRQQQEQADRDKETIQSISTVLNQAVQCFERCAEAAEKQARACEAMACSGQQGRNIVQGHLHTSTFPTHEQSTSYNQQPSTSYNRPWSTSNSPTDVHHTTPYKQNSTTPTDMHDTNASFTSYFNLH</sequence>
<feature type="compositionally biased region" description="Polar residues" evidence="1">
    <location>
        <begin position="201"/>
        <end position="215"/>
    </location>
</feature>
<organism evidence="2 3">
    <name type="scientific">Triplophysa rosa</name>
    <name type="common">Cave loach</name>
    <dbReference type="NCBI Taxonomy" id="992332"/>
    <lineage>
        <taxon>Eukaryota</taxon>
        <taxon>Metazoa</taxon>
        <taxon>Chordata</taxon>
        <taxon>Craniata</taxon>
        <taxon>Vertebrata</taxon>
        <taxon>Euteleostomi</taxon>
        <taxon>Actinopterygii</taxon>
        <taxon>Neopterygii</taxon>
        <taxon>Teleostei</taxon>
        <taxon>Ostariophysi</taxon>
        <taxon>Cypriniformes</taxon>
        <taxon>Nemacheilidae</taxon>
        <taxon>Triplophysa</taxon>
    </lineage>
</organism>
<dbReference type="AlphaFoldDB" id="A0A9W7T2U2"/>
<comment type="caution">
    <text evidence="2">The sequence shown here is derived from an EMBL/GenBank/DDBJ whole genome shotgun (WGS) entry which is preliminary data.</text>
</comment>
<proteinExistence type="predicted"/>
<name>A0A9W7T2U2_TRIRA</name>
<evidence type="ECO:0000256" key="1">
    <source>
        <dbReference type="SAM" id="MobiDB-lite"/>
    </source>
</evidence>